<dbReference type="Proteomes" id="UP000070248">
    <property type="component" value="Unassembled WGS sequence"/>
</dbReference>
<proteinExistence type="predicted"/>
<dbReference type="PROSITE" id="PS51192">
    <property type="entry name" value="HELICASE_ATP_BIND_1"/>
    <property type="match status" value="1"/>
</dbReference>
<dbReference type="Gene3D" id="3.40.50.300">
    <property type="entry name" value="P-loop containing nucleotide triphosphate hydrolases"/>
    <property type="match status" value="1"/>
</dbReference>
<dbReference type="InterPro" id="IPR027417">
    <property type="entry name" value="P-loop_NTPase"/>
</dbReference>
<reference evidence="3 4" key="1">
    <citation type="journal article" date="2016" name="Sci. Rep.">
        <title>Metabolic traits of an uncultured archaeal lineage -MSBL1- from brine pools of the Red Sea.</title>
        <authorList>
            <person name="Mwirichia R."/>
            <person name="Alam I."/>
            <person name="Rashid M."/>
            <person name="Vinu M."/>
            <person name="Ba-Alawi W."/>
            <person name="Anthony Kamau A."/>
            <person name="Kamanda Ngugi D."/>
            <person name="Goker M."/>
            <person name="Klenk H.P."/>
            <person name="Bajic V."/>
            <person name="Stingl U."/>
        </authorList>
    </citation>
    <scope>NUCLEOTIDE SEQUENCE [LARGE SCALE GENOMIC DNA]</scope>
    <source>
        <strain evidence="3">SCGC-AAA385M02</strain>
    </source>
</reference>
<dbReference type="SUPFAM" id="SSF52540">
    <property type="entry name" value="P-loop containing nucleoside triphosphate hydrolases"/>
    <property type="match status" value="1"/>
</dbReference>
<organism evidence="3 4">
    <name type="scientific">candidate division MSBL1 archaeon SCGC-AAA385M02</name>
    <dbReference type="NCBI Taxonomy" id="1698287"/>
    <lineage>
        <taxon>Archaea</taxon>
        <taxon>Methanobacteriati</taxon>
        <taxon>Methanobacteriota</taxon>
        <taxon>candidate division MSBL1</taxon>
    </lineage>
</organism>
<feature type="domain" description="Helicase ATP-binding" evidence="2">
    <location>
        <begin position="1"/>
        <end position="73"/>
    </location>
</feature>
<evidence type="ECO:0000313" key="3">
    <source>
        <dbReference type="EMBL" id="KXB08953.1"/>
    </source>
</evidence>
<evidence type="ECO:0000256" key="1">
    <source>
        <dbReference type="SAM" id="MobiDB-lite"/>
    </source>
</evidence>
<dbReference type="GO" id="GO:0140097">
    <property type="term" value="F:catalytic activity, acting on DNA"/>
    <property type="evidence" value="ECO:0007669"/>
    <property type="project" value="UniProtKB-ARBA"/>
</dbReference>
<accession>A0A133VRA3</accession>
<sequence>QKKLEKIFNNRMIIIDEIHNIRMTEENKNKLVANKLSFLVDNVKHMRLLLLSATPMYNTYKEIIWLLNLMNKNDNRSIVKQSDVFNSDGSFKIDNQTGEEIGKKLLIQKATGYVSFVRGENPYTFPYRIFPALFDNIRSFYRFGDNENRFIRNYPEKQMNGLDINPLQHIDVYLSSIQNTYQKDVYMTMLELVKEKINKDASNAPPSSQQQQPQDMVDEPLSSSNPPTKSFSELQTFGYNALQPLLQTLNIVYPTKELSIANVSNTIGKKGLDRVIKYKISETENRDRIDFEYIHQGDDESNRIFKQAFIKNYSSKIHSICENIEGSEGIVLIYSQYIDAGIIPMALALEEMGFERNGRENFFKKEVVSSDTIKNRNAKYSIISGNKSISPNNVKELKALTSNDNLNGEKVKVVLISQAGSEGLDFKNIRQIHIMEPWYNMKRIEQIIGRGVRNCSHKLLVFAHRNVQLYLHGTLLNGLEENQEYESADLYVYRIAESKAMKMGAVSRILKETSIDCILNKEQQLFTEENMNQQVSLSLSKSSQPTILYQVGDKPFSSTCDYMESCTYECVPDKLGELTINDKTYGEAFIIMNNDKIMERIRQAMKEKYVYTKRDLIKEIRVKKEYPIIQIDYALTQLIEDDTEFITDVYNRIGRLINIGELYLFQPIELTNKKITMFERTTLPLFKPKQIRYIVPTQFIEKKKSEEEIKKEEKQQKLKLINELDEKYTISMYSDINDKIKTNDPLKWYKYFSKVRNRILNNDVYSNYMDVEMLKEFLVEHMFDMLSLKEKKQVVHYLYKNNHSNGEKNEEITEFSKVLKELLDRNKLYKKDANNIFMVLYNDKDEKIVLLKKDNKDNTWKKASLLEEKRWKENSNDYKERIKLNKQTIGTYLGFIMDSVFKVKNIRLKRHIGATCLQSGKKKAVALLNNILEKGKPIGFDSIVYDIKGNAKELQVIDICILQELILRLYHKRKLNEKIWFMDYMNYVENNIKKFSI</sequence>
<name>A0A133VRA3_9EURY</name>
<feature type="region of interest" description="Disordered" evidence="1">
    <location>
        <begin position="200"/>
        <end position="229"/>
    </location>
</feature>
<protein>
    <recommendedName>
        <fullName evidence="2">Helicase ATP-binding domain-containing protein</fullName>
    </recommendedName>
</protein>
<dbReference type="GO" id="GO:0120545">
    <property type="term" value="F:nucleic acid conformation isomerase activity"/>
    <property type="evidence" value="ECO:0007669"/>
    <property type="project" value="UniProtKB-ARBA"/>
</dbReference>
<dbReference type="InterPro" id="IPR001650">
    <property type="entry name" value="Helicase_C-like"/>
</dbReference>
<comment type="caution">
    <text evidence="3">The sequence shown here is derived from an EMBL/GenBank/DDBJ whole genome shotgun (WGS) entry which is preliminary data.</text>
</comment>
<dbReference type="AlphaFoldDB" id="A0A133VRA3"/>
<dbReference type="Pfam" id="PF00271">
    <property type="entry name" value="Helicase_C"/>
    <property type="match status" value="1"/>
</dbReference>
<dbReference type="SMART" id="SM00490">
    <property type="entry name" value="HELICc"/>
    <property type="match status" value="1"/>
</dbReference>
<dbReference type="GO" id="GO:0005524">
    <property type="term" value="F:ATP binding"/>
    <property type="evidence" value="ECO:0007669"/>
    <property type="project" value="InterPro"/>
</dbReference>
<dbReference type="EMBL" id="LHYL01000001">
    <property type="protein sequence ID" value="KXB08953.1"/>
    <property type="molecule type" value="Genomic_DNA"/>
</dbReference>
<feature type="compositionally biased region" description="Low complexity" evidence="1">
    <location>
        <begin position="205"/>
        <end position="214"/>
    </location>
</feature>
<feature type="non-terminal residue" evidence="3">
    <location>
        <position position="1"/>
    </location>
</feature>
<dbReference type="InterPro" id="IPR014001">
    <property type="entry name" value="Helicase_ATP-bd"/>
</dbReference>
<dbReference type="InterPro" id="IPR038718">
    <property type="entry name" value="SNF2-like_sf"/>
</dbReference>
<gene>
    <name evidence="3" type="ORF">AKJ59_00005</name>
</gene>
<evidence type="ECO:0000313" key="4">
    <source>
        <dbReference type="Proteomes" id="UP000070248"/>
    </source>
</evidence>
<evidence type="ECO:0000259" key="2">
    <source>
        <dbReference type="PROSITE" id="PS51192"/>
    </source>
</evidence>
<keyword evidence="4" id="KW-1185">Reference proteome</keyword>
<dbReference type="Gene3D" id="3.40.50.10810">
    <property type="entry name" value="Tandem AAA-ATPase domain"/>
    <property type="match status" value="1"/>
</dbReference>